<evidence type="ECO:0000259" key="2">
    <source>
        <dbReference type="Pfam" id="PF13952"/>
    </source>
</evidence>
<feature type="domain" description="DUF4216" evidence="2">
    <location>
        <begin position="329"/>
        <end position="408"/>
    </location>
</feature>
<dbReference type="Proteomes" id="UP001627284">
    <property type="component" value="Unassembled WGS sequence"/>
</dbReference>
<keyword evidence="5" id="KW-1185">Reference proteome</keyword>
<dbReference type="InterPro" id="IPR025452">
    <property type="entry name" value="DUF4218"/>
</dbReference>
<name>A0ABD2UMU7_9SOLN</name>
<organism evidence="4 5">
    <name type="scientific">Solanum stoloniferum</name>
    <dbReference type="NCBI Taxonomy" id="62892"/>
    <lineage>
        <taxon>Eukaryota</taxon>
        <taxon>Viridiplantae</taxon>
        <taxon>Streptophyta</taxon>
        <taxon>Embryophyta</taxon>
        <taxon>Tracheophyta</taxon>
        <taxon>Spermatophyta</taxon>
        <taxon>Magnoliopsida</taxon>
        <taxon>eudicotyledons</taxon>
        <taxon>Gunneridae</taxon>
        <taxon>Pentapetalae</taxon>
        <taxon>asterids</taxon>
        <taxon>lamiids</taxon>
        <taxon>Solanales</taxon>
        <taxon>Solanaceae</taxon>
        <taxon>Solanoideae</taxon>
        <taxon>Solaneae</taxon>
        <taxon>Solanum</taxon>
    </lineage>
</organism>
<evidence type="ECO:0000259" key="3">
    <source>
        <dbReference type="Pfam" id="PF13960"/>
    </source>
</evidence>
<dbReference type="Pfam" id="PF13952">
    <property type="entry name" value="DUF4216"/>
    <property type="match status" value="1"/>
</dbReference>
<dbReference type="Pfam" id="PF13960">
    <property type="entry name" value="DUF4218"/>
    <property type="match status" value="1"/>
</dbReference>
<accession>A0ABD2UMU7</accession>
<comment type="caution">
    <text evidence="4">The sequence shown here is derived from an EMBL/GenBank/DDBJ whole genome shotgun (WGS) entry which is preliminary data.</text>
</comment>
<dbReference type="PANTHER" id="PTHR48258">
    <property type="entry name" value="DUF4218 DOMAIN-CONTAINING PROTEIN-RELATED"/>
    <property type="match status" value="1"/>
</dbReference>
<feature type="compositionally biased region" description="Acidic residues" evidence="1">
    <location>
        <begin position="467"/>
        <end position="502"/>
    </location>
</feature>
<dbReference type="PANTHER" id="PTHR48258:SF4">
    <property type="entry name" value="DUF4216 DOMAIN-CONTAINING PROTEIN"/>
    <property type="match status" value="1"/>
</dbReference>
<evidence type="ECO:0000313" key="4">
    <source>
        <dbReference type="EMBL" id="KAL3368876.1"/>
    </source>
</evidence>
<sequence length="502" mass="58592">MGRCVDMKKHKLFGMKSHDCHVFMQRLVPVAFRELLPKKVWEALTEMSLFFRDVTSTVIREEDMVRLEQEIPEILCKLERVFPPSFFDSMEHLHVHLAYEARLAGPVQYRLMYPFERNLRKYKYNVRNKAHVEGCICNAHIVEEVSSYCSHYFEPPAYTRHRKVQRNDDGGIGEQHGYAGNLSIFTYPGRGFGELNRRYLTKEELKVAHIYILLNCREVQPYVDNFIDSLHQNFPQITKQEVDRKLDEDFASWFTGYARVHIDNQFIKALAEGPCRSVKPYTSYNVNGFKFHTKGRSFSRASNNSGVSMKGTNYSANDNDYYGVLTEILELEYKGSTPIKRTVFFKCEWFDPTPNVGMKLHPQYKLVDINHRKKLRKYEPFVLAMQATQAYYATYPSLRRDKSDWWAVCKTKARGIVDMPPSSLVSPQVDVSEPFQCDEDGLRFDVVSDNETIVRNDPNGEFMNLRDEDDNLDDETEFQDDSESESDDENENEEAYYETGSE</sequence>
<dbReference type="InterPro" id="IPR025312">
    <property type="entry name" value="DUF4216"/>
</dbReference>
<evidence type="ECO:0000313" key="5">
    <source>
        <dbReference type="Proteomes" id="UP001627284"/>
    </source>
</evidence>
<feature type="region of interest" description="Disordered" evidence="1">
    <location>
        <begin position="453"/>
        <end position="502"/>
    </location>
</feature>
<proteinExistence type="predicted"/>
<evidence type="ECO:0008006" key="6">
    <source>
        <dbReference type="Google" id="ProtNLM"/>
    </source>
</evidence>
<protein>
    <recommendedName>
        <fullName evidence="6">DUF4218 domain-containing protein</fullName>
    </recommendedName>
</protein>
<gene>
    <name evidence="4" type="ORF">AABB24_009600</name>
</gene>
<evidence type="ECO:0000256" key="1">
    <source>
        <dbReference type="SAM" id="MobiDB-lite"/>
    </source>
</evidence>
<dbReference type="EMBL" id="JBJKTR010000005">
    <property type="protein sequence ID" value="KAL3368876.1"/>
    <property type="molecule type" value="Genomic_DNA"/>
</dbReference>
<dbReference type="AlphaFoldDB" id="A0ABD2UMU7"/>
<reference evidence="4 5" key="1">
    <citation type="submission" date="2024-05" db="EMBL/GenBank/DDBJ databases">
        <title>De novo assembly of an allotetraploid wild potato.</title>
        <authorList>
            <person name="Hosaka A.J."/>
        </authorList>
    </citation>
    <scope>NUCLEOTIDE SEQUENCE [LARGE SCALE GENOMIC DNA]</scope>
    <source>
        <tissue evidence="4">Young leaves</tissue>
    </source>
</reference>
<feature type="domain" description="DUF4218" evidence="3">
    <location>
        <begin position="55"/>
        <end position="167"/>
    </location>
</feature>